<dbReference type="InterPro" id="IPR001375">
    <property type="entry name" value="Peptidase_S9_cat"/>
</dbReference>
<dbReference type="OrthoDB" id="4269629at2"/>
<comment type="caution">
    <text evidence="4">The sequence shown here is derived from an EMBL/GenBank/DDBJ whole genome shotgun (WGS) entry which is preliminary data.</text>
</comment>
<dbReference type="SUPFAM" id="SSF53474">
    <property type="entry name" value="alpha/beta-Hydrolases"/>
    <property type="match status" value="1"/>
</dbReference>
<feature type="chain" id="PRO_5017571891" evidence="2">
    <location>
        <begin position="25"/>
        <end position="650"/>
    </location>
</feature>
<dbReference type="Proteomes" id="UP000256561">
    <property type="component" value="Unassembled WGS sequence"/>
</dbReference>
<accession>A0A3D8M507</accession>
<dbReference type="GO" id="GO:0006508">
    <property type="term" value="P:proteolysis"/>
    <property type="evidence" value="ECO:0007669"/>
    <property type="project" value="InterPro"/>
</dbReference>
<gene>
    <name evidence="4" type="ORF">DXV75_12155</name>
</gene>
<evidence type="ECO:0000313" key="5">
    <source>
        <dbReference type="Proteomes" id="UP000256561"/>
    </source>
</evidence>
<dbReference type="GO" id="GO:0004252">
    <property type="term" value="F:serine-type endopeptidase activity"/>
    <property type="evidence" value="ECO:0007669"/>
    <property type="project" value="TreeGrafter"/>
</dbReference>
<organism evidence="4 5">
    <name type="scientific">Alteromonas aestuariivivens</name>
    <dbReference type="NCBI Taxonomy" id="1938339"/>
    <lineage>
        <taxon>Bacteria</taxon>
        <taxon>Pseudomonadati</taxon>
        <taxon>Pseudomonadota</taxon>
        <taxon>Gammaproteobacteria</taxon>
        <taxon>Alteromonadales</taxon>
        <taxon>Alteromonadaceae</taxon>
        <taxon>Alteromonas/Salinimonas group</taxon>
        <taxon>Alteromonas</taxon>
    </lineage>
</organism>
<keyword evidence="5" id="KW-1185">Reference proteome</keyword>
<keyword evidence="2" id="KW-0732">Signal</keyword>
<evidence type="ECO:0000256" key="1">
    <source>
        <dbReference type="ARBA" id="ARBA00022801"/>
    </source>
</evidence>
<feature type="signal peptide" evidence="2">
    <location>
        <begin position="1"/>
        <end position="24"/>
    </location>
</feature>
<evidence type="ECO:0000313" key="4">
    <source>
        <dbReference type="EMBL" id="RDV24827.1"/>
    </source>
</evidence>
<evidence type="ECO:0000259" key="3">
    <source>
        <dbReference type="Pfam" id="PF00326"/>
    </source>
</evidence>
<dbReference type="PANTHER" id="PTHR42776">
    <property type="entry name" value="SERINE PEPTIDASE S9 FAMILY MEMBER"/>
    <property type="match status" value="1"/>
</dbReference>
<name>A0A3D8M507_9ALTE</name>
<dbReference type="AlphaFoldDB" id="A0A3D8M507"/>
<keyword evidence="1" id="KW-0378">Hydrolase</keyword>
<evidence type="ECO:0000256" key="2">
    <source>
        <dbReference type="SAM" id="SignalP"/>
    </source>
</evidence>
<dbReference type="EMBL" id="QRHA01000008">
    <property type="protein sequence ID" value="RDV24827.1"/>
    <property type="molecule type" value="Genomic_DNA"/>
</dbReference>
<protein>
    <submittedName>
        <fullName evidence="4">S9 family peptidase</fullName>
    </submittedName>
</protein>
<dbReference type="InterPro" id="IPR029058">
    <property type="entry name" value="AB_hydrolase_fold"/>
</dbReference>
<feature type="domain" description="Peptidase S9 prolyl oligopeptidase catalytic" evidence="3">
    <location>
        <begin position="444"/>
        <end position="648"/>
    </location>
</feature>
<dbReference type="PANTHER" id="PTHR42776:SF27">
    <property type="entry name" value="DIPEPTIDYL PEPTIDASE FAMILY MEMBER 6"/>
    <property type="match status" value="1"/>
</dbReference>
<dbReference type="SUPFAM" id="SSF82171">
    <property type="entry name" value="DPP6 N-terminal domain-like"/>
    <property type="match status" value="1"/>
</dbReference>
<reference evidence="5" key="1">
    <citation type="submission" date="2018-08" db="EMBL/GenBank/DDBJ databases">
        <authorList>
            <person name="Zhang J."/>
            <person name="Du Z.-J."/>
        </authorList>
    </citation>
    <scope>NUCLEOTIDE SEQUENCE [LARGE SCALE GENOMIC DNA]</scope>
    <source>
        <strain evidence="5">KCTC 52655</strain>
    </source>
</reference>
<sequence length="650" mass="74257">MGSFWTKAIKSLLILLMMSSPCMAEEVANTPVEVFSNLPEFQQPKLSPSGTRLAFLQNFYGKDEVTLLKTFDMSEGKLYGLLASDNQKVKINWFRWANDERLVVSVRYESKQDHLRYYETRLYSLNFDEQATKPLNLIDWRRLQDPTRDAFHTPQFQDNVISWLPDDPDHILLAVDIDAPLLPTVYKVNINNAKMSRLIRGKLNIRDWIADQQGNVRIGVSLDYESGESRVLLREEDEWRTLFAFNAMKDKPITPLGFAADSNILYYKAYKGNYRTLYKLNLADNTHTEVLHDEGADVDGGLIYSSKTRDAIGIYHSRAENGEYHWQDTRQKFQKALSKALPDVSTTLISFSEDEQTYILFAESDTNPGQYFLGDRKTGALKGLFTLYSELDMASLPKHKRLRYQARDGVEIEGYLTLPTTGEAPFPTIIHPHGGPGARDYGGFDYWTAYFSNRGYAVFRPNFRGSSGYGYEFSQAQMKGWGLEMQDDITDAANWMIDEGYANPEKMCIVGASYGGYAAMMATVKTPDLFTCAVSFAGVSELDMLLYRSRGFANEEFVENQIGDDDDDLDARSPITFVEKIKTPILLIHGDEDRSVHVEQSRRMANELEDYNKTFKYVELESGDHYLSIQKNRHKAFAEMDAFLSQYLTL</sequence>
<proteinExistence type="predicted"/>
<dbReference type="Gene3D" id="3.40.50.1820">
    <property type="entry name" value="alpha/beta hydrolase"/>
    <property type="match status" value="1"/>
</dbReference>
<dbReference type="Pfam" id="PF00326">
    <property type="entry name" value="Peptidase_S9"/>
    <property type="match status" value="1"/>
</dbReference>